<evidence type="ECO:0000313" key="7">
    <source>
        <dbReference type="EMBL" id="EMT66395.1"/>
    </source>
</evidence>
<gene>
    <name evidence="7" type="ORF">FOC4_g10006799</name>
</gene>
<dbReference type="InterPro" id="IPR036223">
    <property type="entry name" value="CAP_C_sf"/>
</dbReference>
<dbReference type="InterPro" id="IPR016098">
    <property type="entry name" value="CAP/MinC_C"/>
</dbReference>
<dbReference type="InterPro" id="IPR036222">
    <property type="entry name" value="CAP_N_sf"/>
</dbReference>
<feature type="compositionally biased region" description="Pro residues" evidence="5">
    <location>
        <begin position="137"/>
        <end position="151"/>
    </location>
</feature>
<dbReference type="HOGENOM" id="CLU_015780_1_0_1"/>
<evidence type="ECO:0000313" key="8">
    <source>
        <dbReference type="Proteomes" id="UP000016929"/>
    </source>
</evidence>
<dbReference type="InterPro" id="IPR013912">
    <property type="entry name" value="Adenylate_cyclase-assoc_CAP_C"/>
</dbReference>
<evidence type="ECO:0000256" key="1">
    <source>
        <dbReference type="ARBA" id="ARBA00007659"/>
    </source>
</evidence>
<feature type="compositionally biased region" description="Low complexity" evidence="5">
    <location>
        <begin position="401"/>
        <end position="413"/>
    </location>
</feature>
<reference evidence="8" key="2">
    <citation type="journal article" date="2014" name="PLoS ONE">
        <title>Genome and Transcriptome Analysis of the Fungal Pathogen Fusarium oxysporum f. sp. cubense Causing Banana Vascular Wilt Disease.</title>
        <authorList>
            <person name="Guo L."/>
            <person name="Han L."/>
            <person name="Yang L."/>
            <person name="Zeng H."/>
            <person name="Fan D."/>
            <person name="Zhu Y."/>
            <person name="Feng Y."/>
            <person name="Wang G."/>
            <person name="Peng C."/>
            <person name="Jiang X."/>
            <person name="Zhou D."/>
            <person name="Ni P."/>
            <person name="Liang C."/>
            <person name="Liu L."/>
            <person name="Wang J."/>
            <person name="Mao C."/>
            <person name="Fang X."/>
            <person name="Peng M."/>
            <person name="Huang J."/>
        </authorList>
    </citation>
    <scope>NUCLEOTIDE SEQUENCE [LARGE SCALE GENOMIC DNA]</scope>
    <source>
        <strain evidence="8">race 4</strain>
    </source>
</reference>
<feature type="compositionally biased region" description="Low complexity" evidence="5">
    <location>
        <begin position="60"/>
        <end position="80"/>
    </location>
</feature>
<sequence>MAANSQMHNLTTLIKRLEAATSRLEDIASSTEPPADAAVLNQAIPSPPNPSLAAPPPPAASDSKATTPAAAKPEPVAEPLPESIEEFDAFLNTSVDKYMHNLTTLIKRLEAATSRLEDIASSTEPPADAAVLNQAIPSPPNPSLAAPPPPAASDSKATTPAAAKPEPVAEPLPESIEEFDAFLNTSVDKYVKLSHQLGGLVAEQAALVKSGFQEQRKFLLISTKAKKPNLSGPDLPVYESLIKPINEALMAVTELKDANRPSPMYTQLSTVSDGIMVLAWVTIDTRPYKHVDECLGSAQFFGNRVLKEQKDKDPKQIEWVQSFYQMFRDLADYVKQYFPTGIPWNPNGQPAQEVLKSLSAGSAPASAPTAPAPAAGGAPPPPPPPPPPGPPPVLDIKTDDAPAPASSGGFGAVFSELNKGDAVTKGLRKVDKSEMTHKNPSLRSGSTVSSGQRGKSPAPGKKPKPESMRIKKPAKKELEGNKWTIENYEKEAEPIEIEASLTHSVLISRCNNTTIIVRGKANQVTVENSTRLSLIVDTLVSTVDVVKANNFALQVMGTIPTVMLDQVDSAQIYFSKESIGTKVFTSKSAGVNLNVISGEDDDYKEVPLPSQICSYYDESKGDLVNEIVAHAG</sequence>
<dbReference type="AlphaFoldDB" id="N1RVV3"/>
<dbReference type="Pfam" id="PF21938">
    <property type="entry name" value="CAP_N"/>
    <property type="match status" value="1"/>
</dbReference>
<dbReference type="GO" id="GO:0019933">
    <property type="term" value="P:cAMP-mediated signaling"/>
    <property type="evidence" value="ECO:0007669"/>
    <property type="project" value="TreeGrafter"/>
</dbReference>
<feature type="region of interest" description="Disordered" evidence="5">
    <location>
        <begin position="429"/>
        <end position="478"/>
    </location>
</feature>
<dbReference type="SMART" id="SM00673">
    <property type="entry name" value="CARP"/>
    <property type="match status" value="2"/>
</dbReference>
<dbReference type="Proteomes" id="UP000016929">
    <property type="component" value="Unassembled WGS sequence"/>
</dbReference>
<feature type="compositionally biased region" description="Low complexity" evidence="5">
    <location>
        <begin position="152"/>
        <end position="171"/>
    </location>
</feature>
<organism evidence="7 8">
    <name type="scientific">Fusarium oxysporum f. sp. cubense (strain race 4)</name>
    <name type="common">Panama disease fungus</name>
    <dbReference type="NCBI Taxonomy" id="2502994"/>
    <lineage>
        <taxon>Eukaryota</taxon>
        <taxon>Fungi</taxon>
        <taxon>Dikarya</taxon>
        <taxon>Ascomycota</taxon>
        <taxon>Pezizomycotina</taxon>
        <taxon>Sordariomycetes</taxon>
        <taxon>Hypocreomycetidae</taxon>
        <taxon>Hypocreales</taxon>
        <taxon>Nectriaceae</taxon>
        <taxon>Fusarium</taxon>
        <taxon>Fusarium oxysporum species complex</taxon>
    </lineage>
</organism>
<reference evidence="8" key="1">
    <citation type="submission" date="2012-09" db="EMBL/GenBank/DDBJ databases">
        <title>Genome sequencing and comparative transcriptomics of race 1 and race 4 of banana pathogen: Fusarium oxysporum f. sp. cubense.</title>
        <authorList>
            <person name="Fang X."/>
            <person name="Huang J."/>
        </authorList>
    </citation>
    <scope>NUCLEOTIDE SEQUENCE [LARGE SCALE GENOMIC DNA]</scope>
    <source>
        <strain evidence="8">race 4</strain>
    </source>
</reference>
<dbReference type="GO" id="GO:0003779">
    <property type="term" value="F:actin binding"/>
    <property type="evidence" value="ECO:0007669"/>
    <property type="project" value="InterPro"/>
</dbReference>
<dbReference type="PANTHER" id="PTHR10652:SF0">
    <property type="entry name" value="ADENYLYL CYCLASE-ASSOCIATED PROTEIN"/>
    <property type="match status" value="1"/>
</dbReference>
<dbReference type="InterPro" id="IPR018106">
    <property type="entry name" value="CAP_CS_N"/>
</dbReference>
<dbReference type="PROSITE" id="PS01088">
    <property type="entry name" value="CAP_1"/>
    <property type="match status" value="2"/>
</dbReference>
<dbReference type="Pfam" id="PF08603">
    <property type="entry name" value="CAP_C"/>
    <property type="match status" value="1"/>
</dbReference>
<dbReference type="GO" id="GO:0007015">
    <property type="term" value="P:actin filament organization"/>
    <property type="evidence" value="ECO:0007669"/>
    <property type="project" value="TreeGrafter"/>
</dbReference>
<dbReference type="PROSITE" id="PS51329">
    <property type="entry name" value="C_CAP_COFACTOR_C"/>
    <property type="match status" value="1"/>
</dbReference>
<feature type="compositionally biased region" description="Pro residues" evidence="5">
    <location>
        <begin position="378"/>
        <end position="393"/>
    </location>
</feature>
<dbReference type="Pfam" id="PF01213">
    <property type="entry name" value="CAP_N-CM"/>
    <property type="match status" value="2"/>
</dbReference>
<dbReference type="InterPro" id="IPR017901">
    <property type="entry name" value="C-CAP_CF_C-like"/>
</dbReference>
<dbReference type="FunFam" id="2.160.20.70:FF:000008">
    <property type="entry name" value="Adenylyl cyclase-associated protein"/>
    <property type="match status" value="1"/>
</dbReference>
<dbReference type="SUPFAM" id="SSF69340">
    <property type="entry name" value="C-terminal domain of adenylylcyclase associated protein"/>
    <property type="match status" value="1"/>
</dbReference>
<dbReference type="EMBL" id="KB726988">
    <property type="protein sequence ID" value="EMT66395.1"/>
    <property type="molecule type" value="Genomic_DNA"/>
</dbReference>
<evidence type="ECO:0000256" key="4">
    <source>
        <dbReference type="RuleBase" id="RU000647"/>
    </source>
</evidence>
<dbReference type="GO" id="GO:0005737">
    <property type="term" value="C:cytoplasm"/>
    <property type="evidence" value="ECO:0007669"/>
    <property type="project" value="TreeGrafter"/>
</dbReference>
<dbReference type="SUPFAM" id="SSF101278">
    <property type="entry name" value="N-terminal domain of adenylylcyclase associated protein, CAP"/>
    <property type="match status" value="1"/>
</dbReference>
<comment type="function">
    <text evidence="2">The N-terminal domain binds to adenylyl cyclase, thereby enabling adenylyl cyclase to be activated by upstream regulatory signals, such as Ras. The C-terminal domain is required for normal cellular morphology and growth control.</text>
</comment>
<dbReference type="InterPro" id="IPR013992">
    <property type="entry name" value="Adenylate_cyclase-assoc_CAP_N"/>
</dbReference>
<keyword evidence="8" id="KW-1185">Reference proteome</keyword>
<evidence type="ECO:0000256" key="5">
    <source>
        <dbReference type="SAM" id="MobiDB-lite"/>
    </source>
</evidence>
<dbReference type="InterPro" id="IPR006599">
    <property type="entry name" value="CARP_motif"/>
</dbReference>
<dbReference type="Gene3D" id="1.25.40.330">
    <property type="entry name" value="Adenylate cyclase-associated CAP, N-terminal domain"/>
    <property type="match status" value="1"/>
</dbReference>
<protein>
    <recommendedName>
        <fullName evidence="3 4">Adenylyl cyclase-associated protein</fullName>
    </recommendedName>
</protein>
<feature type="domain" description="C-CAP/cofactor C-like" evidence="6">
    <location>
        <begin position="473"/>
        <end position="608"/>
    </location>
</feature>
<evidence type="ECO:0000259" key="6">
    <source>
        <dbReference type="PROSITE" id="PS51329"/>
    </source>
</evidence>
<dbReference type="GO" id="GO:0008179">
    <property type="term" value="F:adenylate cyclase binding"/>
    <property type="evidence" value="ECO:0007669"/>
    <property type="project" value="TreeGrafter"/>
</dbReference>
<dbReference type="InterPro" id="IPR053950">
    <property type="entry name" value="CAP_N"/>
</dbReference>
<dbReference type="PANTHER" id="PTHR10652">
    <property type="entry name" value="ADENYLYL CYCLASE-ASSOCIATED PROTEIN"/>
    <property type="match status" value="1"/>
</dbReference>
<feature type="region of interest" description="Disordered" evidence="5">
    <location>
        <begin position="359"/>
        <end position="413"/>
    </location>
</feature>
<dbReference type="FunFam" id="1.25.40.330:FF:000001">
    <property type="entry name" value="Adenylyl cyclase-associated protein"/>
    <property type="match status" value="1"/>
</dbReference>
<feature type="compositionally biased region" description="Pro residues" evidence="5">
    <location>
        <begin position="45"/>
        <end position="59"/>
    </location>
</feature>
<dbReference type="STRING" id="1229665.N1RVV3"/>
<evidence type="ECO:0000256" key="2">
    <source>
        <dbReference type="ARBA" id="ARBA00054756"/>
    </source>
</evidence>
<comment type="similarity">
    <text evidence="1 4">Belongs to the CAP family.</text>
</comment>
<feature type="compositionally biased region" description="Basic and acidic residues" evidence="5">
    <location>
        <begin position="463"/>
        <end position="478"/>
    </location>
</feature>
<dbReference type="InterPro" id="IPR001837">
    <property type="entry name" value="Adenylate_cyclase-assoc_CAP"/>
</dbReference>
<feature type="region of interest" description="Disordered" evidence="5">
    <location>
        <begin position="132"/>
        <end position="171"/>
    </location>
</feature>
<evidence type="ECO:0000256" key="3">
    <source>
        <dbReference type="ARBA" id="ARBA00072052"/>
    </source>
</evidence>
<feature type="region of interest" description="Disordered" evidence="5">
    <location>
        <begin position="25"/>
        <end position="80"/>
    </location>
</feature>
<proteinExistence type="inferred from homology"/>
<feature type="compositionally biased region" description="Polar residues" evidence="5">
    <location>
        <begin position="438"/>
        <end position="453"/>
    </location>
</feature>
<dbReference type="Gene3D" id="2.160.20.70">
    <property type="match status" value="1"/>
</dbReference>
<feature type="compositionally biased region" description="Low complexity" evidence="5">
    <location>
        <begin position="359"/>
        <end position="377"/>
    </location>
</feature>
<dbReference type="OrthoDB" id="77251at2759"/>
<accession>N1RVV3</accession>
<name>N1RVV3_FUSC4</name>